<reference evidence="1 2" key="1">
    <citation type="submission" date="2017-04" db="EMBL/GenBank/DDBJ databases">
        <title>The whole genome sequencing and assembly of Halobacillus mangrovi strain.</title>
        <authorList>
            <person name="Lee S.-J."/>
            <person name="Park M.-K."/>
            <person name="Kim J.-Y."/>
            <person name="Lee Y.-J."/>
            <person name="Yi H."/>
            <person name="Bahn Y.-S."/>
            <person name="Kim J.F."/>
            <person name="Lee D.-W."/>
        </authorList>
    </citation>
    <scope>NUCLEOTIDE SEQUENCE [LARGE SCALE GENOMIC DNA]</scope>
    <source>
        <strain evidence="1 2">KTB 131</strain>
    </source>
</reference>
<name>A0A1W5ZWI7_9BACI</name>
<evidence type="ECO:0008006" key="3">
    <source>
        <dbReference type="Google" id="ProtNLM"/>
    </source>
</evidence>
<dbReference type="InterPro" id="IPR018540">
    <property type="entry name" value="Spo0E-like"/>
</dbReference>
<dbReference type="GO" id="GO:0043937">
    <property type="term" value="P:regulation of sporulation"/>
    <property type="evidence" value="ECO:0007669"/>
    <property type="project" value="InterPro"/>
</dbReference>
<dbReference type="OrthoDB" id="2973153at2"/>
<accession>A0A1W5ZWI7</accession>
<dbReference type="EMBL" id="CP020772">
    <property type="protein sequence ID" value="ARI77672.1"/>
    <property type="molecule type" value="Genomic_DNA"/>
</dbReference>
<proteinExistence type="predicted"/>
<dbReference type="InterPro" id="IPR037208">
    <property type="entry name" value="Spo0E-like_sf"/>
</dbReference>
<dbReference type="InterPro" id="IPR036638">
    <property type="entry name" value="HLH_DNA-bd_sf"/>
</dbReference>
<protein>
    <recommendedName>
        <fullName evidence="3">Spo0E family sporulation regulatory protein-aspartic acid phosphatase</fullName>
    </recommendedName>
</protein>
<dbReference type="RefSeq" id="WP_085030133.1">
    <property type="nucleotide sequence ID" value="NZ_CP020772.1"/>
</dbReference>
<dbReference type="SUPFAM" id="SSF140500">
    <property type="entry name" value="BAS1536-like"/>
    <property type="match status" value="1"/>
</dbReference>
<gene>
    <name evidence="1" type="ORF">HM131_12805</name>
</gene>
<sequence length="53" mass="6035">MQVTTNHPLLVKIEQLREQMSEAALENGFSSEKTVKLSQELDELLILIQSHDV</sequence>
<dbReference type="Gene3D" id="4.10.280.10">
    <property type="entry name" value="Helix-loop-helix DNA-binding domain"/>
    <property type="match status" value="1"/>
</dbReference>
<evidence type="ECO:0000313" key="1">
    <source>
        <dbReference type="EMBL" id="ARI77672.1"/>
    </source>
</evidence>
<dbReference type="AlphaFoldDB" id="A0A1W5ZWI7"/>
<dbReference type="Pfam" id="PF09388">
    <property type="entry name" value="SpoOE-like"/>
    <property type="match status" value="1"/>
</dbReference>
<dbReference type="GO" id="GO:0046983">
    <property type="term" value="F:protein dimerization activity"/>
    <property type="evidence" value="ECO:0007669"/>
    <property type="project" value="InterPro"/>
</dbReference>
<keyword evidence="2" id="KW-1185">Reference proteome</keyword>
<evidence type="ECO:0000313" key="2">
    <source>
        <dbReference type="Proteomes" id="UP000192527"/>
    </source>
</evidence>
<dbReference type="Proteomes" id="UP000192527">
    <property type="component" value="Chromosome"/>
</dbReference>
<organism evidence="1 2">
    <name type="scientific">Halobacillus mangrovi</name>
    <dbReference type="NCBI Taxonomy" id="402384"/>
    <lineage>
        <taxon>Bacteria</taxon>
        <taxon>Bacillati</taxon>
        <taxon>Bacillota</taxon>
        <taxon>Bacilli</taxon>
        <taxon>Bacillales</taxon>
        <taxon>Bacillaceae</taxon>
        <taxon>Halobacillus</taxon>
    </lineage>
</organism>
<dbReference type="KEGG" id="hmn:HM131_12805"/>